<dbReference type="InterPro" id="IPR044741">
    <property type="entry name" value="NsLTP-like"/>
</dbReference>
<dbReference type="EMBL" id="LSRQ01003469">
    <property type="protein sequence ID" value="OAY71434.1"/>
    <property type="molecule type" value="Genomic_DNA"/>
</dbReference>
<dbReference type="InterPro" id="IPR016140">
    <property type="entry name" value="Bifunc_inhib/LTP/seed_store"/>
</dbReference>
<evidence type="ECO:0000313" key="4">
    <source>
        <dbReference type="Proteomes" id="UP000092600"/>
    </source>
</evidence>
<dbReference type="GO" id="GO:0005504">
    <property type="term" value="F:fatty acid binding"/>
    <property type="evidence" value="ECO:0007669"/>
    <property type="project" value="InterPro"/>
</dbReference>
<dbReference type="PANTHER" id="PTHR33122">
    <property type="entry name" value="LIPID BINDING PROTEIN-RELATED"/>
    <property type="match status" value="1"/>
</dbReference>
<proteinExistence type="predicted"/>
<comment type="caution">
    <text evidence="3">The sequence shown here is derived from an EMBL/GenBank/DDBJ whole genome shotgun (WGS) entry which is preliminary data.</text>
</comment>
<evidence type="ECO:0000259" key="2">
    <source>
        <dbReference type="SMART" id="SM00499"/>
    </source>
</evidence>
<dbReference type="SUPFAM" id="SSF47699">
    <property type="entry name" value="Bifunctional inhibitor/lipid-transfer protein/seed storage 2S albumin"/>
    <property type="match status" value="1"/>
</dbReference>
<dbReference type="SMART" id="SM00499">
    <property type="entry name" value="AAI"/>
    <property type="match status" value="1"/>
</dbReference>
<feature type="signal peptide" evidence="1">
    <location>
        <begin position="1"/>
        <end position="28"/>
    </location>
</feature>
<evidence type="ECO:0000256" key="1">
    <source>
        <dbReference type="SAM" id="SignalP"/>
    </source>
</evidence>
<gene>
    <name evidence="3" type="ORF">ACMD2_27451</name>
</gene>
<dbReference type="STRING" id="4615.A0A199V307"/>
<organism evidence="3 4">
    <name type="scientific">Ananas comosus</name>
    <name type="common">Pineapple</name>
    <name type="synonym">Ananas ananas</name>
    <dbReference type="NCBI Taxonomy" id="4615"/>
    <lineage>
        <taxon>Eukaryota</taxon>
        <taxon>Viridiplantae</taxon>
        <taxon>Streptophyta</taxon>
        <taxon>Embryophyta</taxon>
        <taxon>Tracheophyta</taxon>
        <taxon>Spermatophyta</taxon>
        <taxon>Magnoliopsida</taxon>
        <taxon>Liliopsida</taxon>
        <taxon>Poales</taxon>
        <taxon>Bromeliaceae</taxon>
        <taxon>Bromelioideae</taxon>
        <taxon>Ananas</taxon>
    </lineage>
</organism>
<evidence type="ECO:0000313" key="3">
    <source>
        <dbReference type="EMBL" id="OAY71434.1"/>
    </source>
</evidence>
<accession>A0A199V307</accession>
<feature type="chain" id="PRO_5008508208" evidence="1">
    <location>
        <begin position="29"/>
        <end position="108"/>
    </location>
</feature>
<dbReference type="Pfam" id="PF14368">
    <property type="entry name" value="LTP_2"/>
    <property type="match status" value="1"/>
</dbReference>
<dbReference type="AlphaFoldDB" id="A0A199V307"/>
<dbReference type="CDD" id="cd04660">
    <property type="entry name" value="nsLTP_like"/>
    <property type="match status" value="1"/>
</dbReference>
<feature type="domain" description="Bifunctional inhibitor/plant lipid transfer protein/seed storage helical" evidence="2">
    <location>
        <begin position="33"/>
        <end position="107"/>
    </location>
</feature>
<name>A0A199V307_ANACO</name>
<protein>
    <submittedName>
        <fullName evidence="3">Putative lipid-transfer protein DIR1</fullName>
    </submittedName>
</protein>
<dbReference type="GO" id="GO:0009627">
    <property type="term" value="P:systemic acquired resistance"/>
    <property type="evidence" value="ECO:0007669"/>
    <property type="project" value="InterPro"/>
</dbReference>
<reference evidence="3 4" key="1">
    <citation type="journal article" date="2016" name="DNA Res.">
        <title>The draft genome of MD-2 pineapple using hybrid error correction of long reads.</title>
        <authorList>
            <person name="Redwan R.M."/>
            <person name="Saidin A."/>
            <person name="Kumar S.V."/>
        </authorList>
    </citation>
    <scope>NUCLEOTIDE SEQUENCE [LARGE SCALE GENOMIC DNA]</scope>
    <source>
        <strain evidence="4">cv. MD2</strain>
        <tissue evidence="3">Leaf</tissue>
    </source>
</reference>
<dbReference type="InterPro" id="IPR039265">
    <property type="entry name" value="DIR1-like"/>
</dbReference>
<dbReference type="PANTHER" id="PTHR33122:SF43">
    <property type="entry name" value="BIFUNCTIONAL INHIBITOR_PLANT LIPID TRANSFER PROTEIN_SEED STORAGE HELICAL DOMAIN-CONTAINING PROTEIN"/>
    <property type="match status" value="1"/>
</dbReference>
<dbReference type="InterPro" id="IPR036312">
    <property type="entry name" value="Bifun_inhib/LTP/seed_sf"/>
</dbReference>
<dbReference type="Proteomes" id="UP000092600">
    <property type="component" value="Unassembled WGS sequence"/>
</dbReference>
<dbReference type="Gene3D" id="1.10.110.10">
    <property type="entry name" value="Plant lipid-transfer and hydrophobic proteins"/>
    <property type="match status" value="1"/>
</dbReference>
<keyword evidence="1" id="KW-0732">Signal</keyword>
<sequence>MESCRHLIKLPILLAIVAVALLALLAGAADSRCRMSEKGLMACLPSVTGEAPASSPPPAECCKALKKADLPCLCAYKNSADLPKLGIKPGLAVQLPAKCKLPVPKQCM</sequence>